<proteinExistence type="predicted"/>
<dbReference type="AlphaFoldDB" id="A0A497EVM2"/>
<dbReference type="PANTHER" id="PTHR36155">
    <property type="entry name" value="BLL5354 PROTEIN"/>
    <property type="match status" value="1"/>
</dbReference>
<dbReference type="PANTHER" id="PTHR36155:SF1">
    <property type="entry name" value="BLL5354 PROTEIN"/>
    <property type="match status" value="1"/>
</dbReference>
<protein>
    <submittedName>
        <fullName evidence="1">Adenosine monophosphate-protein transferase</fullName>
    </submittedName>
</protein>
<keyword evidence="1" id="KW-0808">Transferase</keyword>
<gene>
    <name evidence="1" type="ORF">DRJ20_02640</name>
</gene>
<dbReference type="Pfam" id="PF04008">
    <property type="entry name" value="Adenosine_kin"/>
    <property type="match status" value="1"/>
</dbReference>
<dbReference type="SUPFAM" id="SSF103165">
    <property type="entry name" value="Ta1353-like"/>
    <property type="match status" value="1"/>
</dbReference>
<dbReference type="InterPro" id="IPR036902">
    <property type="entry name" value="Ta1353-like_sf"/>
</dbReference>
<reference evidence="1 2" key="1">
    <citation type="submission" date="2018-06" db="EMBL/GenBank/DDBJ databases">
        <title>Extensive metabolic versatility and redundancy in microbially diverse, dynamic hydrothermal sediments.</title>
        <authorList>
            <person name="Dombrowski N."/>
            <person name="Teske A."/>
            <person name="Baker B.J."/>
        </authorList>
    </citation>
    <scope>NUCLEOTIDE SEQUENCE [LARGE SCALE GENOMIC DNA]</scope>
    <source>
        <strain evidence="1">B29_G17</strain>
    </source>
</reference>
<organism evidence="1 2">
    <name type="scientific">Thermoproteota archaeon</name>
    <dbReference type="NCBI Taxonomy" id="2056631"/>
    <lineage>
        <taxon>Archaea</taxon>
        <taxon>Thermoproteota</taxon>
    </lineage>
</organism>
<accession>A0A497EVM2</accession>
<dbReference type="InterPro" id="IPR007153">
    <property type="entry name" value="Adenosine_kinase"/>
</dbReference>
<sequence length="161" mass="17692">MKLEVVNLKVPEGCNIILGQAHFIKTVEDLYEAMANSTPNVKFGIAFCESSGPCLIRHDGNDEELRKVAIENAQKLSAGHCFVIVMKDAYPINVLDRIKATPEVVGIYCATGNQVQVIIAETDQGRAILGVVDGMKSKGVEGDKEIKERIEFLRKIGYKRG</sequence>
<comment type="caution">
    <text evidence="1">The sequence shown here is derived from an EMBL/GenBank/DDBJ whole genome shotgun (WGS) entry which is preliminary data.</text>
</comment>
<evidence type="ECO:0000313" key="1">
    <source>
        <dbReference type="EMBL" id="RLE51082.1"/>
    </source>
</evidence>
<dbReference type="EMBL" id="QMQZ01000080">
    <property type="protein sequence ID" value="RLE51082.1"/>
    <property type="molecule type" value="Genomic_DNA"/>
</dbReference>
<dbReference type="GO" id="GO:0016740">
    <property type="term" value="F:transferase activity"/>
    <property type="evidence" value="ECO:0007669"/>
    <property type="project" value="UniProtKB-KW"/>
</dbReference>
<name>A0A497EVM2_9CREN</name>
<dbReference type="Gene3D" id="3.40.1520.10">
    <property type="entry name" value="Ta1353-like"/>
    <property type="match status" value="1"/>
</dbReference>
<dbReference type="Proteomes" id="UP000268446">
    <property type="component" value="Unassembled WGS sequence"/>
</dbReference>
<evidence type="ECO:0000313" key="2">
    <source>
        <dbReference type="Proteomes" id="UP000268446"/>
    </source>
</evidence>